<protein>
    <submittedName>
        <fullName evidence="1">Uncharacterized protein</fullName>
    </submittedName>
</protein>
<proteinExistence type="predicted"/>
<comment type="caution">
    <text evidence="1">The sequence shown here is derived from an EMBL/GenBank/DDBJ whole genome shotgun (WGS) entry which is preliminary data.</text>
</comment>
<feature type="non-terminal residue" evidence="1">
    <location>
        <position position="1"/>
    </location>
</feature>
<dbReference type="EMBL" id="JAGQHS010000550">
    <property type="protein sequence ID" value="MCA9759849.1"/>
    <property type="molecule type" value="Genomic_DNA"/>
</dbReference>
<gene>
    <name evidence="1" type="ORF">KDA27_28890</name>
</gene>
<reference evidence="1" key="2">
    <citation type="journal article" date="2021" name="Microbiome">
        <title>Successional dynamics and alternative stable states in a saline activated sludge microbial community over 9 years.</title>
        <authorList>
            <person name="Wang Y."/>
            <person name="Ye J."/>
            <person name="Ju F."/>
            <person name="Liu L."/>
            <person name="Boyd J.A."/>
            <person name="Deng Y."/>
            <person name="Parks D.H."/>
            <person name="Jiang X."/>
            <person name="Yin X."/>
            <person name="Woodcroft B.J."/>
            <person name="Tyson G.W."/>
            <person name="Hugenholtz P."/>
            <person name="Polz M.F."/>
            <person name="Zhang T."/>
        </authorList>
    </citation>
    <scope>NUCLEOTIDE SEQUENCE</scope>
    <source>
        <strain evidence="1">HKST-UBA02</strain>
    </source>
</reference>
<evidence type="ECO:0000313" key="2">
    <source>
        <dbReference type="Proteomes" id="UP000739538"/>
    </source>
</evidence>
<dbReference type="Proteomes" id="UP000739538">
    <property type="component" value="Unassembled WGS sequence"/>
</dbReference>
<reference evidence="1" key="1">
    <citation type="submission" date="2020-04" db="EMBL/GenBank/DDBJ databases">
        <authorList>
            <person name="Zhang T."/>
        </authorList>
    </citation>
    <scope>NUCLEOTIDE SEQUENCE</scope>
    <source>
        <strain evidence="1">HKST-UBA02</strain>
    </source>
</reference>
<dbReference type="AlphaFoldDB" id="A0A956NIY6"/>
<evidence type="ECO:0000313" key="1">
    <source>
        <dbReference type="EMBL" id="MCA9759849.1"/>
    </source>
</evidence>
<sequence>NPLGGMASFPLEVSTEGIVLRIDPDDKVNLNLCIMCLFAAGTCLRDAFSAAVSLLQATGAGIDQAIVEIDDAMAAVDRAHNTHVHRMVEAWVSPGTRDA</sequence>
<organism evidence="1 2">
    <name type="scientific">Eiseniibacteriota bacterium</name>
    <dbReference type="NCBI Taxonomy" id="2212470"/>
    <lineage>
        <taxon>Bacteria</taxon>
        <taxon>Candidatus Eiseniibacteriota</taxon>
    </lineage>
</organism>
<accession>A0A956NIY6</accession>
<name>A0A956NIY6_UNCEI</name>